<proteinExistence type="predicted"/>
<name>A0A2Z7AC23_9LAMI</name>
<dbReference type="Proteomes" id="UP000250235">
    <property type="component" value="Unassembled WGS sequence"/>
</dbReference>
<evidence type="ECO:0000313" key="1">
    <source>
        <dbReference type="EMBL" id="KZV19268.1"/>
    </source>
</evidence>
<sequence length="239" mass="26988">MNWELRAPPARSYFSISTSSSKQSARRDMYSRSTSSSSKVFKRGIGRKVSARGVQRYHSRYSRSCLSSAIREDKLGYLKLLQMGNTDPNNKAGKEIRVVGREKLATGFPNDWMRSNSWFIVAHACEYCCYLLVSLERSTCWFCHRKPSTESYEGKTLSYQLFQTTSFCCRYLQGAPADLSSSAEHDVVTNDIIIDGPLRCSSWLPFEVPAGSSFLYRLQLVLIVPADSLCSSWFNLASA</sequence>
<dbReference type="AlphaFoldDB" id="A0A2Z7AC23"/>
<dbReference type="EMBL" id="KV016734">
    <property type="protein sequence ID" value="KZV19268.1"/>
    <property type="molecule type" value="Genomic_DNA"/>
</dbReference>
<gene>
    <name evidence="1" type="ORF">F511_36430</name>
</gene>
<organism evidence="1 2">
    <name type="scientific">Dorcoceras hygrometricum</name>
    <dbReference type="NCBI Taxonomy" id="472368"/>
    <lineage>
        <taxon>Eukaryota</taxon>
        <taxon>Viridiplantae</taxon>
        <taxon>Streptophyta</taxon>
        <taxon>Embryophyta</taxon>
        <taxon>Tracheophyta</taxon>
        <taxon>Spermatophyta</taxon>
        <taxon>Magnoliopsida</taxon>
        <taxon>eudicotyledons</taxon>
        <taxon>Gunneridae</taxon>
        <taxon>Pentapetalae</taxon>
        <taxon>asterids</taxon>
        <taxon>lamiids</taxon>
        <taxon>Lamiales</taxon>
        <taxon>Gesneriaceae</taxon>
        <taxon>Didymocarpoideae</taxon>
        <taxon>Trichosporeae</taxon>
        <taxon>Loxocarpinae</taxon>
        <taxon>Dorcoceras</taxon>
    </lineage>
</organism>
<evidence type="ECO:0000313" key="2">
    <source>
        <dbReference type="Proteomes" id="UP000250235"/>
    </source>
</evidence>
<protein>
    <submittedName>
        <fullName evidence="1">Uncharacterized protein</fullName>
    </submittedName>
</protein>
<accession>A0A2Z7AC23</accession>
<keyword evidence="2" id="KW-1185">Reference proteome</keyword>
<reference evidence="1 2" key="1">
    <citation type="journal article" date="2015" name="Proc. Natl. Acad. Sci. U.S.A.">
        <title>The resurrection genome of Boea hygrometrica: A blueprint for survival of dehydration.</title>
        <authorList>
            <person name="Xiao L."/>
            <person name="Yang G."/>
            <person name="Zhang L."/>
            <person name="Yang X."/>
            <person name="Zhao S."/>
            <person name="Ji Z."/>
            <person name="Zhou Q."/>
            <person name="Hu M."/>
            <person name="Wang Y."/>
            <person name="Chen M."/>
            <person name="Xu Y."/>
            <person name="Jin H."/>
            <person name="Xiao X."/>
            <person name="Hu G."/>
            <person name="Bao F."/>
            <person name="Hu Y."/>
            <person name="Wan P."/>
            <person name="Li L."/>
            <person name="Deng X."/>
            <person name="Kuang T."/>
            <person name="Xiang C."/>
            <person name="Zhu J.K."/>
            <person name="Oliver M.J."/>
            <person name="He Y."/>
        </authorList>
    </citation>
    <scope>NUCLEOTIDE SEQUENCE [LARGE SCALE GENOMIC DNA]</scope>
    <source>
        <strain evidence="2">cv. XS01</strain>
    </source>
</reference>